<feature type="region of interest" description="Disordered" evidence="1">
    <location>
        <begin position="1"/>
        <end position="22"/>
    </location>
</feature>
<accession>B8ALE3</accession>
<organism evidence="2 3">
    <name type="scientific">Oryza sativa subsp. indica</name>
    <name type="common">Rice</name>
    <dbReference type="NCBI Taxonomy" id="39946"/>
    <lineage>
        <taxon>Eukaryota</taxon>
        <taxon>Viridiplantae</taxon>
        <taxon>Streptophyta</taxon>
        <taxon>Embryophyta</taxon>
        <taxon>Tracheophyta</taxon>
        <taxon>Spermatophyta</taxon>
        <taxon>Magnoliopsida</taxon>
        <taxon>Liliopsida</taxon>
        <taxon>Poales</taxon>
        <taxon>Poaceae</taxon>
        <taxon>BOP clade</taxon>
        <taxon>Oryzoideae</taxon>
        <taxon>Oryzeae</taxon>
        <taxon>Oryzinae</taxon>
        <taxon>Oryza</taxon>
        <taxon>Oryza sativa</taxon>
    </lineage>
</organism>
<proteinExistence type="predicted"/>
<dbReference type="OMA" id="ENEYSCR"/>
<dbReference type="HOGENOM" id="CLU_166427_0_0_1"/>
<dbReference type="OrthoDB" id="622174at2759"/>
<dbReference type="AlphaFoldDB" id="B8ALE3"/>
<dbReference type="EMBL" id="CM000128">
    <property type="protein sequence ID" value="EEC74356.1"/>
    <property type="molecule type" value="Genomic_DNA"/>
</dbReference>
<protein>
    <submittedName>
        <fullName evidence="2">Uncharacterized protein</fullName>
    </submittedName>
</protein>
<dbReference type="Gramene" id="BGIOSGA011677-TA">
    <property type="protein sequence ID" value="BGIOSGA011677-PA"/>
    <property type="gene ID" value="BGIOSGA011677"/>
</dbReference>
<reference evidence="2 3" key="1">
    <citation type="journal article" date="2005" name="PLoS Biol.">
        <title>The genomes of Oryza sativa: a history of duplications.</title>
        <authorList>
            <person name="Yu J."/>
            <person name="Wang J."/>
            <person name="Lin W."/>
            <person name="Li S."/>
            <person name="Li H."/>
            <person name="Zhou J."/>
            <person name="Ni P."/>
            <person name="Dong W."/>
            <person name="Hu S."/>
            <person name="Zeng C."/>
            <person name="Zhang J."/>
            <person name="Zhang Y."/>
            <person name="Li R."/>
            <person name="Xu Z."/>
            <person name="Li S."/>
            <person name="Li X."/>
            <person name="Zheng H."/>
            <person name="Cong L."/>
            <person name="Lin L."/>
            <person name="Yin J."/>
            <person name="Geng J."/>
            <person name="Li G."/>
            <person name="Shi J."/>
            <person name="Liu J."/>
            <person name="Lv H."/>
            <person name="Li J."/>
            <person name="Wang J."/>
            <person name="Deng Y."/>
            <person name="Ran L."/>
            <person name="Shi X."/>
            <person name="Wang X."/>
            <person name="Wu Q."/>
            <person name="Li C."/>
            <person name="Ren X."/>
            <person name="Wang J."/>
            <person name="Wang X."/>
            <person name="Li D."/>
            <person name="Liu D."/>
            <person name="Zhang X."/>
            <person name="Ji Z."/>
            <person name="Zhao W."/>
            <person name="Sun Y."/>
            <person name="Zhang Z."/>
            <person name="Bao J."/>
            <person name="Han Y."/>
            <person name="Dong L."/>
            <person name="Ji J."/>
            <person name="Chen P."/>
            <person name="Wu S."/>
            <person name="Liu J."/>
            <person name="Xiao Y."/>
            <person name="Bu D."/>
            <person name="Tan J."/>
            <person name="Yang L."/>
            <person name="Ye C."/>
            <person name="Zhang J."/>
            <person name="Xu J."/>
            <person name="Zhou Y."/>
            <person name="Yu Y."/>
            <person name="Zhang B."/>
            <person name="Zhuang S."/>
            <person name="Wei H."/>
            <person name="Liu B."/>
            <person name="Lei M."/>
            <person name="Yu H."/>
            <person name="Li Y."/>
            <person name="Xu H."/>
            <person name="Wei S."/>
            <person name="He X."/>
            <person name="Fang L."/>
            <person name="Zhang Z."/>
            <person name="Zhang Y."/>
            <person name="Huang X."/>
            <person name="Su Z."/>
            <person name="Tong W."/>
            <person name="Li J."/>
            <person name="Tong Z."/>
            <person name="Li S."/>
            <person name="Ye J."/>
            <person name="Wang L."/>
            <person name="Fang L."/>
            <person name="Lei T."/>
            <person name="Chen C."/>
            <person name="Chen H."/>
            <person name="Xu Z."/>
            <person name="Li H."/>
            <person name="Huang H."/>
            <person name="Zhang F."/>
            <person name="Xu H."/>
            <person name="Li N."/>
            <person name="Zhao C."/>
            <person name="Li S."/>
            <person name="Dong L."/>
            <person name="Huang Y."/>
            <person name="Li L."/>
            <person name="Xi Y."/>
            <person name="Qi Q."/>
            <person name="Li W."/>
            <person name="Zhang B."/>
            <person name="Hu W."/>
            <person name="Zhang Y."/>
            <person name="Tian X."/>
            <person name="Jiao Y."/>
            <person name="Liang X."/>
            <person name="Jin J."/>
            <person name="Gao L."/>
            <person name="Zheng W."/>
            <person name="Hao B."/>
            <person name="Liu S."/>
            <person name="Wang W."/>
            <person name="Yuan L."/>
            <person name="Cao M."/>
            <person name="McDermott J."/>
            <person name="Samudrala R."/>
            <person name="Wang J."/>
            <person name="Wong G.K."/>
            <person name="Yang H."/>
        </authorList>
    </citation>
    <scope>NUCLEOTIDE SEQUENCE [LARGE SCALE GENOMIC DNA]</scope>
    <source>
        <strain evidence="3">cv. 93-11</strain>
    </source>
</reference>
<sequence length="106" mass="11629">MSASPEFYRPSPPAFSPSCAAGTSTTEVDEYSCCRTPTPGIREPATCPPAPRKPRPVACRKLLFDPAQQQGKGKAISLRLDELERLFRPITNNANLHLQTNKPTHP</sequence>
<evidence type="ECO:0000256" key="1">
    <source>
        <dbReference type="SAM" id="MobiDB-lite"/>
    </source>
</evidence>
<name>B8ALE3_ORYSI</name>
<gene>
    <name evidence="2" type="ORF">OsI_09665</name>
</gene>
<evidence type="ECO:0000313" key="3">
    <source>
        <dbReference type="Proteomes" id="UP000007015"/>
    </source>
</evidence>
<evidence type="ECO:0000313" key="2">
    <source>
        <dbReference type="EMBL" id="EEC74356.1"/>
    </source>
</evidence>
<keyword evidence="3" id="KW-1185">Reference proteome</keyword>
<dbReference type="Proteomes" id="UP000007015">
    <property type="component" value="Chromosome 3"/>
</dbReference>